<keyword evidence="1" id="KW-0732">Signal</keyword>
<accession>A0ABU5ANR5</accession>
<sequence length="214" mass="23702">MRTPEPSGFSLTRFFSTPGQLCRAVLPLLSLLVPTAADADPQKVWATGAYSFSDELGGFHITGASGIGTKEDPIVITEELNSATPVTLTIRTTKPIEAFGKAGEVANGIMYMRVEALNNSGQAWVEFQFELQEILDQPSVFGDGLSFDQRNKSPDNIVSSNFADFDRDFEPYDRLLFKNGKIDPLKTGSFEFLITDYTPRWTFYLVQDPRIPTG</sequence>
<evidence type="ECO:0000313" key="2">
    <source>
        <dbReference type="EMBL" id="MDX8538881.1"/>
    </source>
</evidence>
<evidence type="ECO:0000256" key="1">
    <source>
        <dbReference type="SAM" id="SignalP"/>
    </source>
</evidence>
<dbReference type="Proteomes" id="UP001276564">
    <property type="component" value="Unassembled WGS sequence"/>
</dbReference>
<evidence type="ECO:0008006" key="4">
    <source>
        <dbReference type="Google" id="ProtNLM"/>
    </source>
</evidence>
<organism evidence="2 3">
    <name type="scientific">Mesorhizobium abyssinicae</name>
    <dbReference type="NCBI Taxonomy" id="1209958"/>
    <lineage>
        <taxon>Bacteria</taxon>
        <taxon>Pseudomonadati</taxon>
        <taxon>Pseudomonadota</taxon>
        <taxon>Alphaproteobacteria</taxon>
        <taxon>Hyphomicrobiales</taxon>
        <taxon>Phyllobacteriaceae</taxon>
        <taxon>Mesorhizobium</taxon>
    </lineage>
</organism>
<dbReference type="EMBL" id="JAVIIP010000007">
    <property type="protein sequence ID" value="MDX8538881.1"/>
    <property type="molecule type" value="Genomic_DNA"/>
</dbReference>
<feature type="signal peptide" evidence="1">
    <location>
        <begin position="1"/>
        <end position="39"/>
    </location>
</feature>
<protein>
    <recommendedName>
        <fullName evidence="4">DUF4352 domain-containing protein</fullName>
    </recommendedName>
</protein>
<reference evidence="2 3" key="1">
    <citation type="submission" date="2023-08" db="EMBL/GenBank/DDBJ databases">
        <title>Implementing the SeqCode for naming new Mesorhizobium species isolated from Vachellia karroo root nodules.</title>
        <authorList>
            <person name="Van Lill M."/>
        </authorList>
    </citation>
    <scope>NUCLEOTIDE SEQUENCE [LARGE SCALE GENOMIC DNA]</scope>
    <source>
        <strain evidence="2 3">VK4B</strain>
    </source>
</reference>
<feature type="chain" id="PRO_5045292833" description="DUF4352 domain-containing protein" evidence="1">
    <location>
        <begin position="40"/>
        <end position="214"/>
    </location>
</feature>
<keyword evidence="3" id="KW-1185">Reference proteome</keyword>
<dbReference type="RefSeq" id="WP_320320709.1">
    <property type="nucleotide sequence ID" value="NZ_JAVIIP010000007.1"/>
</dbReference>
<gene>
    <name evidence="2" type="ORF">RFM23_14760</name>
</gene>
<evidence type="ECO:0000313" key="3">
    <source>
        <dbReference type="Proteomes" id="UP001276564"/>
    </source>
</evidence>
<comment type="caution">
    <text evidence="2">The sequence shown here is derived from an EMBL/GenBank/DDBJ whole genome shotgun (WGS) entry which is preliminary data.</text>
</comment>
<proteinExistence type="predicted"/>
<name>A0ABU5ANR5_9HYPH</name>